<keyword evidence="2" id="KW-1185">Reference proteome</keyword>
<gene>
    <name evidence="1" type="ORF">SD37_09315</name>
</gene>
<reference evidence="1 2" key="1">
    <citation type="journal article" date="2015" name="Genome Announc.">
        <title>Draft Genome Sequence of Norvancomycin-Producing Strain Amycolatopsis orientalis CPCC200066.</title>
        <authorList>
            <person name="Lei X."/>
            <person name="Yuan F."/>
            <person name="Shi Y."/>
            <person name="Li X."/>
            <person name="Wang L."/>
            <person name="Hong B."/>
        </authorList>
    </citation>
    <scope>NUCLEOTIDE SEQUENCE [LARGE SCALE GENOMIC DNA]</scope>
    <source>
        <strain evidence="1 2">B-37</strain>
    </source>
</reference>
<protein>
    <submittedName>
        <fullName evidence="1">Uncharacterized protein</fullName>
    </submittedName>
</protein>
<name>A0A193CBH7_AMYOR</name>
<dbReference type="AlphaFoldDB" id="A0A193CBH7"/>
<accession>A0A193CBH7</accession>
<evidence type="ECO:0000313" key="2">
    <source>
        <dbReference type="Proteomes" id="UP000093695"/>
    </source>
</evidence>
<dbReference type="KEGG" id="aori:SD37_09315"/>
<evidence type="ECO:0000313" key="1">
    <source>
        <dbReference type="EMBL" id="ANN21660.1"/>
    </source>
</evidence>
<proteinExistence type="predicted"/>
<dbReference type="EMBL" id="CP016174">
    <property type="protein sequence ID" value="ANN21660.1"/>
    <property type="molecule type" value="Genomic_DNA"/>
</dbReference>
<organism evidence="1 2">
    <name type="scientific">Amycolatopsis orientalis</name>
    <name type="common">Nocardia orientalis</name>
    <dbReference type="NCBI Taxonomy" id="31958"/>
    <lineage>
        <taxon>Bacteria</taxon>
        <taxon>Bacillati</taxon>
        <taxon>Actinomycetota</taxon>
        <taxon>Actinomycetes</taxon>
        <taxon>Pseudonocardiales</taxon>
        <taxon>Pseudonocardiaceae</taxon>
        <taxon>Amycolatopsis</taxon>
    </lineage>
</organism>
<dbReference type="RefSeq" id="WP_044852848.1">
    <property type="nucleotide sequence ID" value="NZ_CP016174.1"/>
</dbReference>
<dbReference type="Proteomes" id="UP000093695">
    <property type="component" value="Chromosome"/>
</dbReference>
<sequence length="87" mass="8882">MSGVRIELSGRERAILRAVEAGRGVLISSCEPGLTVDGRWCDHVAVHNLLGAGLIKGARQVGYGQPTLAVVTAAGQAVLAGSVEFAA</sequence>